<dbReference type="PANTHER" id="PTHR34987">
    <property type="entry name" value="C, PUTATIVE (AFU_ORTHOLOGUE AFUA_3G02880)-RELATED"/>
    <property type="match status" value="1"/>
</dbReference>
<keyword evidence="5" id="KW-0326">Glycosidase</keyword>
<evidence type="ECO:0000313" key="6">
    <source>
        <dbReference type="Proteomes" id="UP001160499"/>
    </source>
</evidence>
<keyword evidence="5" id="KW-0378">Hydrolase</keyword>
<dbReference type="Gene3D" id="1.50.10.10">
    <property type="match status" value="1"/>
</dbReference>
<dbReference type="Proteomes" id="UP001160499">
    <property type="component" value="Unassembled WGS sequence"/>
</dbReference>
<evidence type="ECO:0000259" key="2">
    <source>
        <dbReference type="Pfam" id="PF06439"/>
    </source>
</evidence>
<evidence type="ECO:0000256" key="1">
    <source>
        <dbReference type="SAM" id="MobiDB-lite"/>
    </source>
</evidence>
<feature type="region of interest" description="Disordered" evidence="1">
    <location>
        <begin position="153"/>
        <end position="178"/>
    </location>
</feature>
<accession>A0ABT6LZ82</accession>
<dbReference type="InterPro" id="IPR012341">
    <property type="entry name" value="6hp_glycosidase-like_sf"/>
</dbReference>
<sequence length="899" mass="94453">MRTHGRTRPSGRRRSTGAALLLGLVLILAVLVQPMAPSATASTPARVPVERAGGSTPSRVPGDWREYVRTPKSADVCPVSEVSTSGAVVGAQNLLCGGSGGATLTYAEGGEVPAVLLDYGQEVGGLPYLTVSAASGSPTLKAAYSEGLQYMSPSGDGSPPWADGDSSRSNSYQVTGPGTITNRFVQGGERYEQITLSTPGRLTLSKVGINYIADRTQADGYGGHFLSSSDELNKIWYAGAYTLQTDLVPANSLPGSWSVQDSALNAAGSKINDGAGILNRGASWSDYTTTFRTKILHNQAGWMVRAQNSQNGYLFILDGSTDTAGPPNTLQKFSVRDGAYTSLGSVALPSAVDEGTWHTMATTAAGTGITISLDGKEIDRVDTSSLPSGAVAFPTGTVGFREFGDEKAAFKDLTVVSSTGRTLYSDPLNTPAALADFTPPGSNAMPSVLDGARRDRAIWSGDILIEGLTDYYSVNKPEYIKQSLDLLGSRQLASGFVPGAMHPAAVPHLGPLTPGDTTTYSATYSMYFVTGLASYYLHTGDKAFVARQWPAVKRQLAWNATRVDANGLFSTRAGVDGADWNFYDKDKAGEVSAYNILYYKTLTDGAALATAAGQTSQAAAYRADAEKLKTRINERLYDSTSGLYKISDTNSGFAQDANAMAVLYGVAPPSKHAEILAALKSKLWSTPYGPLPFSPGAGYRELVSPFISGFELQARLAAGDTANAQELLHDVWGHMIAPGPNQTGTMWENISGNGGTPGLEAGTSLSHGWSTAPTSALSSYVLGIRPDTPGYATWTIQPHPGDLTWARGRVSTPHGGIGANWTAGTDAGRFNLTVEAPKRTSGTIAVPVSGRARTVVVNGKVVWRNGTFTATAGVAGGHLDSGYVHLKVEQGGSYRVTSH</sequence>
<dbReference type="PANTHER" id="PTHR34987:SF4">
    <property type="entry name" value="ALPHA-L-RHAMNOSIDASE C-TERMINAL DOMAIN-CONTAINING PROTEIN"/>
    <property type="match status" value="1"/>
</dbReference>
<feature type="domain" description="Alpha-L-rhamnosidase C-terminal" evidence="4">
    <location>
        <begin position="783"/>
        <end position="858"/>
    </location>
</feature>
<dbReference type="InterPro" id="IPR008928">
    <property type="entry name" value="6-hairpin_glycosidase_sf"/>
</dbReference>
<dbReference type="GO" id="GO:0030596">
    <property type="term" value="F:alpha-L-rhamnosidase activity"/>
    <property type="evidence" value="ECO:0007669"/>
    <property type="project" value="UniProtKB-EC"/>
</dbReference>
<dbReference type="SUPFAM" id="SSF48208">
    <property type="entry name" value="Six-hairpin glycosidases"/>
    <property type="match status" value="1"/>
</dbReference>
<reference evidence="5 6" key="1">
    <citation type="submission" date="2023-04" db="EMBL/GenBank/DDBJ databases">
        <title>Forest soil microbial communities from Buena Vista Peninsula, Colon Province, Panama.</title>
        <authorList>
            <person name="Bouskill N."/>
        </authorList>
    </citation>
    <scope>NUCLEOTIDE SEQUENCE [LARGE SCALE GENOMIC DNA]</scope>
    <source>
        <strain evidence="5 6">GGS1</strain>
    </source>
</reference>
<feature type="domain" description="Alpha-L-rhamnosidase six-hairpin glycosidase" evidence="3">
    <location>
        <begin position="443"/>
        <end position="772"/>
    </location>
</feature>
<dbReference type="Pfam" id="PF17389">
    <property type="entry name" value="Bac_rhamnosid6H"/>
    <property type="match status" value="1"/>
</dbReference>
<evidence type="ECO:0000259" key="4">
    <source>
        <dbReference type="Pfam" id="PF17390"/>
    </source>
</evidence>
<dbReference type="EC" id="3.2.1.40" evidence="5"/>
<dbReference type="EMBL" id="JARXVH010000024">
    <property type="protein sequence ID" value="MDH6221617.1"/>
    <property type="molecule type" value="Genomic_DNA"/>
</dbReference>
<dbReference type="InterPro" id="IPR035398">
    <property type="entry name" value="Bac_rhamnosid_C"/>
</dbReference>
<evidence type="ECO:0000259" key="3">
    <source>
        <dbReference type="Pfam" id="PF17389"/>
    </source>
</evidence>
<dbReference type="Gene3D" id="2.60.420.10">
    <property type="entry name" value="Maltose phosphorylase, domain 3"/>
    <property type="match status" value="1"/>
</dbReference>
<dbReference type="Gene3D" id="2.60.120.560">
    <property type="entry name" value="Exo-inulinase, domain 1"/>
    <property type="match status" value="1"/>
</dbReference>
<gene>
    <name evidence="5" type="ORF">M2283_008964</name>
</gene>
<dbReference type="InterPro" id="IPR010496">
    <property type="entry name" value="AL/BT2_dom"/>
</dbReference>
<organism evidence="5 6">
    <name type="scientific">Streptomyces pseudovenezuelae</name>
    <dbReference type="NCBI Taxonomy" id="67350"/>
    <lineage>
        <taxon>Bacteria</taxon>
        <taxon>Bacillati</taxon>
        <taxon>Actinomycetota</taxon>
        <taxon>Actinomycetes</taxon>
        <taxon>Kitasatosporales</taxon>
        <taxon>Streptomycetaceae</taxon>
        <taxon>Streptomyces</taxon>
        <taxon>Streptomyces aurantiacus group</taxon>
    </lineage>
</organism>
<evidence type="ECO:0000313" key="5">
    <source>
        <dbReference type="EMBL" id="MDH6221617.1"/>
    </source>
</evidence>
<dbReference type="InterPro" id="IPR035396">
    <property type="entry name" value="Bac_rhamnosid6H"/>
</dbReference>
<protein>
    <submittedName>
        <fullName evidence="5">Alpha-L-rhamnosidase</fullName>
        <ecNumber evidence="5">3.2.1.40</ecNumber>
    </submittedName>
</protein>
<proteinExistence type="predicted"/>
<feature type="region of interest" description="Disordered" evidence="1">
    <location>
        <begin position="39"/>
        <end position="62"/>
    </location>
</feature>
<dbReference type="Pfam" id="PF06439">
    <property type="entry name" value="3keto-disac_hyd"/>
    <property type="match status" value="1"/>
</dbReference>
<name>A0ABT6LZ82_9ACTN</name>
<dbReference type="Pfam" id="PF17390">
    <property type="entry name" value="Bac_rhamnosid_C"/>
    <property type="match status" value="1"/>
</dbReference>
<comment type="caution">
    <text evidence="5">The sequence shown here is derived from an EMBL/GenBank/DDBJ whole genome shotgun (WGS) entry which is preliminary data.</text>
</comment>
<feature type="compositionally biased region" description="Polar residues" evidence="1">
    <location>
        <begin position="167"/>
        <end position="178"/>
    </location>
</feature>
<keyword evidence="6" id="KW-1185">Reference proteome</keyword>
<feature type="domain" description="3-keto-alpha-glucoside-1,2-lyase/3-keto-2-hydroxy-glucal hydratase" evidence="2">
    <location>
        <begin position="254"/>
        <end position="415"/>
    </location>
</feature>